<evidence type="ECO:0000256" key="1">
    <source>
        <dbReference type="SAM" id="Phobius"/>
    </source>
</evidence>
<reference evidence="3 5" key="3">
    <citation type="submission" date="2017-05" db="EMBL/GenBank/DDBJ databases">
        <authorList>
            <person name="Song R."/>
            <person name="Chenine A.L."/>
            <person name="Ruprecht R.M."/>
        </authorList>
    </citation>
    <scope>NUCLEOTIDE SEQUENCE [LARGE SCALE GENOMIC DNA]</scope>
    <source>
        <strain evidence="3 5">KA00229</strain>
    </source>
</reference>
<reference evidence="4" key="2">
    <citation type="submission" date="2016-01" db="EMBL/GenBank/DDBJ databases">
        <authorList>
            <person name="Mitreva M."/>
            <person name="Pepin K.H."/>
            <person name="Mihindukulasuriya K.A."/>
            <person name="Fulton R."/>
            <person name="Fronick C."/>
            <person name="O'Laughlin M."/>
            <person name="Miner T."/>
            <person name="Herter B."/>
            <person name="Rosa B.A."/>
            <person name="Cordes M."/>
            <person name="Tomlinson C."/>
            <person name="Wollam A."/>
            <person name="Palsikar V.B."/>
            <person name="Mardis E.R."/>
            <person name="Wilson R.K."/>
        </authorList>
    </citation>
    <scope>NUCLEOTIDE SEQUENCE [LARGE SCALE GENOMIC DNA]</scope>
    <source>
        <strain evidence="4">KA00182</strain>
    </source>
</reference>
<keyword evidence="1" id="KW-0812">Transmembrane</keyword>
<evidence type="ECO:0000313" key="4">
    <source>
        <dbReference type="Proteomes" id="UP000070160"/>
    </source>
</evidence>
<dbReference type="STRING" id="1588748.HMPREF3182_00183"/>
<organism evidence="2 4">
    <name type="scientific">Megasphaera hutchinsoni</name>
    <dbReference type="NCBI Taxonomy" id="1588748"/>
    <lineage>
        <taxon>Bacteria</taxon>
        <taxon>Bacillati</taxon>
        <taxon>Bacillota</taxon>
        <taxon>Negativicutes</taxon>
        <taxon>Veillonellales</taxon>
        <taxon>Veillonellaceae</taxon>
        <taxon>Megasphaera</taxon>
    </lineage>
</organism>
<dbReference type="RefSeq" id="WP_050791359.1">
    <property type="nucleotide sequence ID" value="NZ_KQ960926.1"/>
</dbReference>
<protein>
    <submittedName>
        <fullName evidence="2">Uncharacterized protein</fullName>
    </submittedName>
</protein>
<comment type="caution">
    <text evidence="2">The sequence shown here is derived from an EMBL/GenBank/DDBJ whole genome shotgun (WGS) entry which is preliminary data.</text>
</comment>
<evidence type="ECO:0000313" key="2">
    <source>
        <dbReference type="EMBL" id="KXB93046.1"/>
    </source>
</evidence>
<dbReference type="EMBL" id="LSDT01000003">
    <property type="protein sequence ID" value="KXB93046.1"/>
    <property type="molecule type" value="Genomic_DNA"/>
</dbReference>
<dbReference type="AlphaFoldDB" id="A0A134CLF4"/>
<dbReference type="Proteomes" id="UP000070160">
    <property type="component" value="Unassembled WGS sequence"/>
</dbReference>
<reference evidence="2" key="1">
    <citation type="submission" date="2016-01" db="EMBL/GenBank/DDBJ databases">
        <authorList>
            <person name="Oliw E.H."/>
        </authorList>
    </citation>
    <scope>NUCLEOTIDE SEQUENCE [LARGE SCALE GENOMIC DNA]</scope>
    <source>
        <strain evidence="2">KA00182</strain>
    </source>
</reference>
<evidence type="ECO:0000313" key="5">
    <source>
        <dbReference type="Proteomes" id="UP000242958"/>
    </source>
</evidence>
<keyword evidence="1" id="KW-0472">Membrane</keyword>
<feature type="transmembrane region" description="Helical" evidence="1">
    <location>
        <begin position="16"/>
        <end position="35"/>
    </location>
</feature>
<dbReference type="PATRIC" id="fig|1588748.3.peg.177"/>
<dbReference type="EMBL" id="NFMF01000008">
    <property type="protein sequence ID" value="PNH21545.1"/>
    <property type="molecule type" value="Genomic_DNA"/>
</dbReference>
<accession>A0A134CLF4</accession>
<accession>A0A2J8B9V4</accession>
<evidence type="ECO:0000313" key="3">
    <source>
        <dbReference type="EMBL" id="PNH21545.1"/>
    </source>
</evidence>
<proteinExistence type="predicted"/>
<gene>
    <name evidence="3" type="ORF">CAL30_05750</name>
    <name evidence="2" type="ORF">HMPREF3182_00183</name>
</gene>
<keyword evidence="4" id="KW-1185">Reference proteome</keyword>
<sequence length="217" mass="24705">MKLLRINIRRLNTYKWIVLIGVIVMQLGTLAYVGWRWHNAGVDGIPYQWRCMPRLETAMFGTDYIRVIFPEDTTVWLDNKPPHDGNTVYIYIKSDNKGMLTIQGAAYNKPARGVDYIKAKIVSIRHKGKIQFKVPFDRYRMAPQMTDGIYQISSADSVIAQIRMKKGVGVIEGIFVNGIPLENISNGAIIEARKQAQQKNMPEKRLVESGMVPIGKH</sequence>
<keyword evidence="1" id="KW-1133">Transmembrane helix</keyword>
<dbReference type="Proteomes" id="UP000242958">
    <property type="component" value="Unassembled WGS sequence"/>
</dbReference>
<name>A0A134CLF4_9FIRM</name>